<dbReference type="InterPro" id="IPR050352">
    <property type="entry name" value="ABCG_transporters"/>
</dbReference>
<evidence type="ECO:0000313" key="14">
    <source>
        <dbReference type="Proteomes" id="UP000006727"/>
    </source>
</evidence>
<dbReference type="Pfam" id="PF01061">
    <property type="entry name" value="ABC2_membrane"/>
    <property type="match status" value="1"/>
</dbReference>
<keyword evidence="5" id="KW-0547">Nucleotide-binding</keyword>
<comment type="similarity">
    <text evidence="2">Belongs to the ABC transporter superfamily. ABCG family. Eye pigment precursor importer (TC 3.A.1.204) subfamily.</text>
</comment>
<keyword evidence="4 10" id="KW-0812">Transmembrane</keyword>
<dbReference type="GO" id="GO:0016887">
    <property type="term" value="F:ATP hydrolysis activity"/>
    <property type="evidence" value="ECO:0007669"/>
    <property type="project" value="InterPro"/>
</dbReference>
<dbReference type="RefSeq" id="XP_024379442.1">
    <property type="nucleotide sequence ID" value="XM_024523674.2"/>
</dbReference>
<dbReference type="SMART" id="SM00382">
    <property type="entry name" value="AAA"/>
    <property type="match status" value="1"/>
</dbReference>
<keyword evidence="6" id="KW-0067">ATP-binding</keyword>
<evidence type="ECO:0000256" key="6">
    <source>
        <dbReference type="ARBA" id="ARBA00022840"/>
    </source>
</evidence>
<dbReference type="InterPro" id="IPR003439">
    <property type="entry name" value="ABC_transporter-like_ATP-bd"/>
</dbReference>
<feature type="transmembrane region" description="Helical" evidence="10">
    <location>
        <begin position="450"/>
        <end position="472"/>
    </location>
</feature>
<dbReference type="FunFam" id="3.40.50.300:FF:000337">
    <property type="entry name" value="ABC transporter G family member 22"/>
    <property type="match status" value="1"/>
</dbReference>
<evidence type="ECO:0000256" key="10">
    <source>
        <dbReference type="SAM" id="Phobius"/>
    </source>
</evidence>
<comment type="subcellular location">
    <subcellularLocation>
        <location evidence="1">Membrane</location>
        <topology evidence="1">Multi-pass membrane protein</topology>
    </subcellularLocation>
</comment>
<evidence type="ECO:0000256" key="2">
    <source>
        <dbReference type="ARBA" id="ARBA00005814"/>
    </source>
</evidence>
<keyword evidence="7 10" id="KW-1133">Transmembrane helix</keyword>
<dbReference type="Gramene" id="Pp3c6_8850V3.1">
    <property type="protein sequence ID" value="Pp3c6_8850V3.1"/>
    <property type="gene ID" value="Pp3c6_8850"/>
</dbReference>
<feature type="region of interest" description="Disordered" evidence="9">
    <location>
        <begin position="1"/>
        <end position="20"/>
    </location>
</feature>
<feature type="transmembrane region" description="Helical" evidence="10">
    <location>
        <begin position="525"/>
        <end position="547"/>
    </location>
</feature>
<dbReference type="InterPro" id="IPR043926">
    <property type="entry name" value="ABCG_dom"/>
</dbReference>
<dbReference type="EnsemblPlants" id="Pp3c6_8850V3.2">
    <property type="protein sequence ID" value="Pp3c6_8850V3.2"/>
    <property type="gene ID" value="Pp3c6_8850"/>
</dbReference>
<dbReference type="InterPro" id="IPR013525">
    <property type="entry name" value="ABC2_TM"/>
</dbReference>
<evidence type="ECO:0000256" key="1">
    <source>
        <dbReference type="ARBA" id="ARBA00004141"/>
    </source>
</evidence>
<keyword evidence="14" id="KW-1185">Reference proteome</keyword>
<dbReference type="Gramene" id="Pp3c6_8850V3.4">
    <property type="protein sequence ID" value="Pp3c6_8850V3.4"/>
    <property type="gene ID" value="Pp3c6_8850"/>
</dbReference>
<keyword evidence="3" id="KW-0813">Transport</keyword>
<evidence type="ECO:0000256" key="9">
    <source>
        <dbReference type="SAM" id="MobiDB-lite"/>
    </source>
</evidence>
<dbReference type="GO" id="GO:0005524">
    <property type="term" value="F:ATP binding"/>
    <property type="evidence" value="ECO:0007669"/>
    <property type="project" value="UniProtKB-KW"/>
</dbReference>
<dbReference type="PANTHER" id="PTHR48041:SF111">
    <property type="entry name" value="ABC TRANSPORTER G FAMILY MEMBER 14"/>
    <property type="match status" value="1"/>
</dbReference>
<accession>A0A2K1KEW6</accession>
<dbReference type="GO" id="GO:0140359">
    <property type="term" value="F:ABC-type transporter activity"/>
    <property type="evidence" value="ECO:0007669"/>
    <property type="project" value="InterPro"/>
</dbReference>
<dbReference type="OMA" id="ADYHESA"/>
<feature type="transmembrane region" description="Helical" evidence="10">
    <location>
        <begin position="417"/>
        <end position="438"/>
    </location>
</feature>
<feature type="domain" description="ABC transporter" evidence="11">
    <location>
        <begin position="74"/>
        <end position="313"/>
    </location>
</feature>
<evidence type="ECO:0000256" key="7">
    <source>
        <dbReference type="ARBA" id="ARBA00022989"/>
    </source>
</evidence>
<feature type="transmembrane region" description="Helical" evidence="10">
    <location>
        <begin position="493"/>
        <end position="519"/>
    </location>
</feature>
<dbReference type="InterPro" id="IPR027417">
    <property type="entry name" value="P-loop_NTPase"/>
</dbReference>
<dbReference type="GO" id="GO:0055085">
    <property type="term" value="P:transmembrane transport"/>
    <property type="evidence" value="ECO:0000318"/>
    <property type="project" value="GO_Central"/>
</dbReference>
<evidence type="ECO:0000313" key="12">
    <source>
        <dbReference type="EMBL" id="PNR52322.1"/>
    </source>
</evidence>
<dbReference type="GeneID" id="112284107"/>
<reference evidence="13" key="3">
    <citation type="submission" date="2020-12" db="UniProtKB">
        <authorList>
            <consortium name="EnsemblPlants"/>
        </authorList>
    </citation>
    <scope>IDENTIFICATION</scope>
</reference>
<dbReference type="CDD" id="cd03213">
    <property type="entry name" value="ABCG_EPDR"/>
    <property type="match status" value="1"/>
</dbReference>
<proteinExistence type="inferred from homology"/>
<dbReference type="SUPFAM" id="SSF52540">
    <property type="entry name" value="P-loop containing nucleoside triphosphate hydrolases"/>
    <property type="match status" value="1"/>
</dbReference>
<dbReference type="Gene3D" id="3.40.50.300">
    <property type="entry name" value="P-loop containing nucleotide triphosphate hydrolases"/>
    <property type="match status" value="1"/>
</dbReference>
<dbReference type="EnsemblPlants" id="Pp3c6_8850V3.1">
    <property type="protein sequence ID" value="Pp3c6_8850V3.1"/>
    <property type="gene ID" value="Pp3c6_8850"/>
</dbReference>
<evidence type="ECO:0000256" key="8">
    <source>
        <dbReference type="ARBA" id="ARBA00023136"/>
    </source>
</evidence>
<evidence type="ECO:0000256" key="5">
    <source>
        <dbReference type="ARBA" id="ARBA00022741"/>
    </source>
</evidence>
<dbReference type="GO" id="GO:0016020">
    <property type="term" value="C:membrane"/>
    <property type="evidence" value="ECO:0000318"/>
    <property type="project" value="GO_Central"/>
</dbReference>
<dbReference type="STRING" id="3218.A0A2K1KEW6"/>
<gene>
    <name evidence="13" type="primary">LOC112284107</name>
    <name evidence="12" type="ORF">PHYPA_008696</name>
</gene>
<dbReference type="AlphaFoldDB" id="A0A2K1KEW6"/>
<keyword evidence="8 10" id="KW-0472">Membrane</keyword>
<dbReference type="PANTHER" id="PTHR48041">
    <property type="entry name" value="ABC TRANSPORTER G FAMILY MEMBER 28"/>
    <property type="match status" value="1"/>
</dbReference>
<evidence type="ECO:0000313" key="13">
    <source>
        <dbReference type="EnsemblPlants" id="Pp3c6_8850V3.1"/>
    </source>
</evidence>
<organism evidence="12">
    <name type="scientific">Physcomitrium patens</name>
    <name type="common">Spreading-leaved earth moss</name>
    <name type="synonym">Physcomitrella patens</name>
    <dbReference type="NCBI Taxonomy" id="3218"/>
    <lineage>
        <taxon>Eukaryota</taxon>
        <taxon>Viridiplantae</taxon>
        <taxon>Streptophyta</taxon>
        <taxon>Embryophyta</taxon>
        <taxon>Bryophyta</taxon>
        <taxon>Bryophytina</taxon>
        <taxon>Bryopsida</taxon>
        <taxon>Funariidae</taxon>
        <taxon>Funariales</taxon>
        <taxon>Funariaceae</taxon>
        <taxon>Physcomitrium</taxon>
    </lineage>
</organism>
<reference evidence="12 14" key="1">
    <citation type="journal article" date="2008" name="Science">
        <title>The Physcomitrella genome reveals evolutionary insights into the conquest of land by plants.</title>
        <authorList>
            <person name="Rensing S."/>
            <person name="Lang D."/>
            <person name="Zimmer A."/>
            <person name="Terry A."/>
            <person name="Salamov A."/>
            <person name="Shapiro H."/>
            <person name="Nishiyama T."/>
            <person name="Perroud P.-F."/>
            <person name="Lindquist E."/>
            <person name="Kamisugi Y."/>
            <person name="Tanahashi T."/>
            <person name="Sakakibara K."/>
            <person name="Fujita T."/>
            <person name="Oishi K."/>
            <person name="Shin-I T."/>
            <person name="Kuroki Y."/>
            <person name="Toyoda A."/>
            <person name="Suzuki Y."/>
            <person name="Hashimoto A."/>
            <person name="Yamaguchi K."/>
            <person name="Sugano A."/>
            <person name="Kohara Y."/>
            <person name="Fujiyama A."/>
            <person name="Anterola A."/>
            <person name="Aoki S."/>
            <person name="Ashton N."/>
            <person name="Barbazuk W.B."/>
            <person name="Barker E."/>
            <person name="Bennetzen J."/>
            <person name="Bezanilla M."/>
            <person name="Blankenship R."/>
            <person name="Cho S.H."/>
            <person name="Dutcher S."/>
            <person name="Estelle M."/>
            <person name="Fawcett J.A."/>
            <person name="Gundlach H."/>
            <person name="Hanada K."/>
            <person name="Heyl A."/>
            <person name="Hicks K.A."/>
            <person name="Hugh J."/>
            <person name="Lohr M."/>
            <person name="Mayer K."/>
            <person name="Melkozernov A."/>
            <person name="Murata T."/>
            <person name="Nelson D."/>
            <person name="Pils B."/>
            <person name="Prigge M."/>
            <person name="Reiss B."/>
            <person name="Renner T."/>
            <person name="Rombauts S."/>
            <person name="Rushton P."/>
            <person name="Sanderfoot A."/>
            <person name="Schween G."/>
            <person name="Shiu S.-H."/>
            <person name="Stueber K."/>
            <person name="Theodoulou F.L."/>
            <person name="Tu H."/>
            <person name="Van de Peer Y."/>
            <person name="Verrier P.J."/>
            <person name="Waters E."/>
            <person name="Wood A."/>
            <person name="Yang L."/>
            <person name="Cove D."/>
            <person name="Cuming A."/>
            <person name="Hasebe M."/>
            <person name="Lucas S."/>
            <person name="Mishler D.B."/>
            <person name="Reski R."/>
            <person name="Grigoriev I."/>
            <person name="Quatrano R.S."/>
            <person name="Boore J.L."/>
        </authorList>
    </citation>
    <scope>NUCLEOTIDE SEQUENCE [LARGE SCALE GENOMIC DNA]</scope>
    <source>
        <strain evidence="13 14">cv. Gransden 2004</strain>
    </source>
</reference>
<dbReference type="PROSITE" id="PS50893">
    <property type="entry name" value="ABC_TRANSPORTER_2"/>
    <property type="match status" value="1"/>
</dbReference>
<evidence type="ECO:0000256" key="3">
    <source>
        <dbReference type="ARBA" id="ARBA00022448"/>
    </source>
</evidence>
<dbReference type="PaxDb" id="3218-PP1S270_82V6.1"/>
<sequence length="668" mass="74383">MAPHVKSTEETTDLEIGAVSNHSNGIMGHAKVPDKDFLETPDHQLSSVPITLKFSNVVYSVTMKQPKNWWNITKLKRNVMKTQDKTKEILHGVSGVVRAGEMLVMLGPSGSGKTTLLNVLGGRLKSAKVKGTILYNDETHSNFVKRRTGFVTQDDVLFPNLTVKETLVYAARLRLPDTYTREAKVQRAESIITELGLERCKDTIIGGPFKRGVSGGERKRVSIGHEMLVDPSLLFLDEPTSGLDSTTALRIIKTLQDMAKSGKTIITTIHQPSSTVYHMFDKMILLSEGHLLYYGDGHQAMSYFASIHFSPPFPMNPADFLLDLANGVTPDRLIEGEDKSGAFEGKKHNEDPQAVRQVLIKAYKSNLEHKIDTEVASTSAPATAFADKAGLNKWSTSWREQFSVLLERGWKERRHEAFSPLKIGQVLAISIICGLLWYDSPESQVQDRVGLLFFFITFWGFFPVFSAIFTFPQERAMLIKERASGMYRLSAYFMARVIGDMPLELVLPTIFITIVYWMAGLKQTFLAFILTLLVILYTVLVSQGLGLTLGAALMDVKKATTLASVIMLTLLLAGGYYIQNTPKWIAWIKYLSVSYWSYKLQLAAQYSPDQTYACSTGSSGRCRIADYPAVANVGLDQLGIAAMAMAIMLVGYRLSAYFFLSRIKGHDK</sequence>
<dbReference type="Proteomes" id="UP000006727">
    <property type="component" value="Chromosome 6"/>
</dbReference>
<dbReference type="Pfam" id="PF19055">
    <property type="entry name" value="ABC2_membrane_7"/>
    <property type="match status" value="1"/>
</dbReference>
<dbReference type="EnsemblPlants" id="Pp3c6_8850V3.4">
    <property type="protein sequence ID" value="Pp3c6_8850V3.4"/>
    <property type="gene ID" value="Pp3c6_8850"/>
</dbReference>
<protein>
    <recommendedName>
        <fullName evidence="11">ABC transporter domain-containing protein</fullName>
    </recommendedName>
</protein>
<name>A0A2K1KEW6_PHYPA</name>
<dbReference type="GO" id="GO:0042626">
    <property type="term" value="F:ATPase-coupled transmembrane transporter activity"/>
    <property type="evidence" value="ECO:0000318"/>
    <property type="project" value="GO_Central"/>
</dbReference>
<reference evidence="12 14" key="2">
    <citation type="journal article" date="2018" name="Plant J.">
        <title>The Physcomitrella patens chromosome-scale assembly reveals moss genome structure and evolution.</title>
        <authorList>
            <person name="Lang D."/>
            <person name="Ullrich K.K."/>
            <person name="Murat F."/>
            <person name="Fuchs J."/>
            <person name="Jenkins J."/>
            <person name="Haas F.B."/>
            <person name="Piednoel M."/>
            <person name="Gundlach H."/>
            <person name="Van Bel M."/>
            <person name="Meyberg R."/>
            <person name="Vives C."/>
            <person name="Morata J."/>
            <person name="Symeonidi A."/>
            <person name="Hiss M."/>
            <person name="Muchero W."/>
            <person name="Kamisugi Y."/>
            <person name="Saleh O."/>
            <person name="Blanc G."/>
            <person name="Decker E.L."/>
            <person name="van Gessel N."/>
            <person name="Grimwood J."/>
            <person name="Hayes R.D."/>
            <person name="Graham S.W."/>
            <person name="Gunter L.E."/>
            <person name="McDaniel S.F."/>
            <person name="Hoernstein S.N.W."/>
            <person name="Larsson A."/>
            <person name="Li F.W."/>
            <person name="Perroud P.F."/>
            <person name="Phillips J."/>
            <person name="Ranjan P."/>
            <person name="Rokshar D.S."/>
            <person name="Rothfels C.J."/>
            <person name="Schneider L."/>
            <person name="Shu S."/>
            <person name="Stevenson D.W."/>
            <person name="Thummler F."/>
            <person name="Tillich M."/>
            <person name="Villarreal Aguilar J.C."/>
            <person name="Widiez T."/>
            <person name="Wong G.K."/>
            <person name="Wymore A."/>
            <person name="Zhang Y."/>
            <person name="Zimmer A.D."/>
            <person name="Quatrano R.S."/>
            <person name="Mayer K.F.X."/>
            <person name="Goodstein D."/>
            <person name="Casacuberta J.M."/>
            <person name="Vandepoele K."/>
            <person name="Reski R."/>
            <person name="Cuming A.C."/>
            <person name="Tuskan G.A."/>
            <person name="Maumus F."/>
            <person name="Salse J."/>
            <person name="Schmutz J."/>
            <person name="Rensing S.A."/>
        </authorList>
    </citation>
    <scope>NUCLEOTIDE SEQUENCE [LARGE SCALE GENOMIC DNA]</scope>
    <source>
        <strain evidence="13 14">cv. Gransden 2004</strain>
    </source>
</reference>
<dbReference type="InterPro" id="IPR003593">
    <property type="entry name" value="AAA+_ATPase"/>
</dbReference>
<feature type="transmembrane region" description="Helical" evidence="10">
    <location>
        <begin position="638"/>
        <end position="660"/>
    </location>
</feature>
<evidence type="ECO:0000256" key="4">
    <source>
        <dbReference type="ARBA" id="ARBA00022692"/>
    </source>
</evidence>
<dbReference type="EMBL" id="ABEU02000006">
    <property type="protein sequence ID" value="PNR52322.1"/>
    <property type="molecule type" value="Genomic_DNA"/>
</dbReference>
<dbReference type="Gramene" id="Pp3c6_8850V3.2">
    <property type="protein sequence ID" value="Pp3c6_8850V3.2"/>
    <property type="gene ID" value="Pp3c6_8850"/>
</dbReference>
<evidence type="ECO:0000259" key="11">
    <source>
        <dbReference type="PROSITE" id="PS50893"/>
    </source>
</evidence>
<feature type="transmembrane region" description="Helical" evidence="10">
    <location>
        <begin position="559"/>
        <end position="578"/>
    </location>
</feature>
<dbReference type="Pfam" id="PF00005">
    <property type="entry name" value="ABC_tran"/>
    <property type="match status" value="1"/>
</dbReference>